<organism evidence="1 2">
    <name type="scientific">Bryocella elongata</name>
    <dbReference type="NCBI Taxonomy" id="863522"/>
    <lineage>
        <taxon>Bacteria</taxon>
        <taxon>Pseudomonadati</taxon>
        <taxon>Acidobacteriota</taxon>
        <taxon>Terriglobia</taxon>
        <taxon>Terriglobales</taxon>
        <taxon>Acidobacteriaceae</taxon>
        <taxon>Bryocella</taxon>
    </lineage>
</organism>
<accession>A0A1H6CJL3</accession>
<reference evidence="1 2" key="1">
    <citation type="submission" date="2016-10" db="EMBL/GenBank/DDBJ databases">
        <authorList>
            <person name="de Groot N.N."/>
        </authorList>
    </citation>
    <scope>NUCLEOTIDE SEQUENCE [LARGE SCALE GENOMIC DNA]</scope>
    <source>
        <strain evidence="1 2">DSM 22489</strain>
    </source>
</reference>
<protein>
    <submittedName>
        <fullName evidence="1">Uncharacterized protein</fullName>
    </submittedName>
</protein>
<keyword evidence="2" id="KW-1185">Reference proteome</keyword>
<dbReference type="EMBL" id="FNVA01000014">
    <property type="protein sequence ID" value="SEG72963.1"/>
    <property type="molecule type" value="Genomic_DNA"/>
</dbReference>
<dbReference type="Proteomes" id="UP000236728">
    <property type="component" value="Unassembled WGS sequence"/>
</dbReference>
<gene>
    <name evidence="1" type="ORF">SAMN05421819_4608</name>
</gene>
<proteinExistence type="predicted"/>
<dbReference type="AlphaFoldDB" id="A0A1H6CJL3"/>
<name>A0A1H6CJL3_9BACT</name>
<dbReference type="OrthoDB" id="123277at2"/>
<sequence>MGYKHWYAVDSVWRRILSIVLLVVFSLPLLAQATTWTQRDTDANLPACCRRHGAHECHMKQMARPQDKHEFSERCPFRPLHDTPALSEVSIGLPCATGLKLPPINVEALCAAAETSWRTARR</sequence>
<evidence type="ECO:0000313" key="1">
    <source>
        <dbReference type="EMBL" id="SEG72963.1"/>
    </source>
</evidence>
<dbReference type="RefSeq" id="WP_103935431.1">
    <property type="nucleotide sequence ID" value="NZ_FNVA01000014.1"/>
</dbReference>
<evidence type="ECO:0000313" key="2">
    <source>
        <dbReference type="Proteomes" id="UP000236728"/>
    </source>
</evidence>